<protein>
    <submittedName>
        <fullName evidence="1">Uncharacterized protein</fullName>
    </submittedName>
</protein>
<gene>
    <name evidence="1" type="ORF">SCARUB_04756</name>
</gene>
<proteinExistence type="predicted"/>
<dbReference type="AlphaFoldDB" id="A0A1E3X3E8"/>
<reference evidence="1 2" key="1">
    <citation type="submission" date="2016-07" db="EMBL/GenBank/DDBJ databases">
        <title>Draft genome of Scalindua rubra, obtained from a brine-seawater interface in the Red Sea, sheds light on salt adaptation in anammox bacteria.</title>
        <authorList>
            <person name="Speth D.R."/>
            <person name="Lagkouvardos I."/>
            <person name="Wang Y."/>
            <person name="Qian P.-Y."/>
            <person name="Dutilh B.E."/>
            <person name="Jetten M.S."/>
        </authorList>
    </citation>
    <scope>NUCLEOTIDE SEQUENCE [LARGE SCALE GENOMIC DNA]</scope>
    <source>
        <strain evidence="1">BSI-1</strain>
    </source>
</reference>
<accession>A0A1E3X3E8</accession>
<organism evidence="1 2">
    <name type="scientific">Candidatus Scalindua rubra</name>
    <dbReference type="NCBI Taxonomy" id="1872076"/>
    <lineage>
        <taxon>Bacteria</taxon>
        <taxon>Pseudomonadati</taxon>
        <taxon>Planctomycetota</taxon>
        <taxon>Candidatus Brocadiia</taxon>
        <taxon>Candidatus Brocadiales</taxon>
        <taxon>Candidatus Scalinduaceae</taxon>
        <taxon>Candidatus Scalindua</taxon>
    </lineage>
</organism>
<dbReference type="Proteomes" id="UP000094056">
    <property type="component" value="Unassembled WGS sequence"/>
</dbReference>
<comment type="caution">
    <text evidence="1">The sequence shown here is derived from an EMBL/GenBank/DDBJ whole genome shotgun (WGS) entry which is preliminary data.</text>
</comment>
<sequence length="70" mass="8198">MDMEENKSTERVNSPKKRKFLGIYFVCCNVYAQIYNNSGKYYEGRCPCCLRRLTVRIGKNGVKNRFFTAS</sequence>
<name>A0A1E3X3E8_9BACT</name>
<evidence type="ECO:0000313" key="2">
    <source>
        <dbReference type="Proteomes" id="UP000094056"/>
    </source>
</evidence>
<dbReference type="EMBL" id="MAYW01000276">
    <property type="protein sequence ID" value="ODS30137.1"/>
    <property type="molecule type" value="Genomic_DNA"/>
</dbReference>
<evidence type="ECO:0000313" key="1">
    <source>
        <dbReference type="EMBL" id="ODS30137.1"/>
    </source>
</evidence>